<dbReference type="Proteomes" id="UP000806378">
    <property type="component" value="Unassembled WGS sequence"/>
</dbReference>
<dbReference type="InterPro" id="IPR046960">
    <property type="entry name" value="PPR_At4g14850-like_plant"/>
</dbReference>
<feature type="repeat" description="PPR" evidence="4">
    <location>
        <begin position="112"/>
        <end position="146"/>
    </location>
</feature>
<proteinExistence type="inferred from homology"/>
<dbReference type="Pfam" id="PF12854">
    <property type="entry name" value="PPR_1"/>
    <property type="match status" value="1"/>
</dbReference>
<feature type="domain" description="DYW" evidence="5">
    <location>
        <begin position="529"/>
        <end position="621"/>
    </location>
</feature>
<keyword evidence="3" id="KW-0809">Transit peptide</keyword>
<evidence type="ECO:0000256" key="3">
    <source>
        <dbReference type="ARBA" id="ARBA00022946"/>
    </source>
</evidence>
<protein>
    <recommendedName>
        <fullName evidence="5">DYW domain-containing protein</fullName>
    </recommendedName>
</protein>
<dbReference type="Gene3D" id="1.25.40.10">
    <property type="entry name" value="Tetratricopeptide repeat domain"/>
    <property type="match status" value="4"/>
</dbReference>
<evidence type="ECO:0000256" key="4">
    <source>
        <dbReference type="PROSITE-ProRule" id="PRU00708"/>
    </source>
</evidence>
<dbReference type="PROSITE" id="PS51375">
    <property type="entry name" value="PPR"/>
    <property type="match status" value="4"/>
</dbReference>
<comment type="caution">
    <text evidence="6">The sequence shown here is derived from an EMBL/GenBank/DDBJ whole genome shotgun (WGS) entry which is preliminary data.</text>
</comment>
<feature type="repeat" description="PPR" evidence="4">
    <location>
        <begin position="349"/>
        <end position="379"/>
    </location>
</feature>
<dbReference type="InterPro" id="IPR046848">
    <property type="entry name" value="E_motif"/>
</dbReference>
<dbReference type="Pfam" id="PF13041">
    <property type="entry name" value="PPR_2"/>
    <property type="match status" value="2"/>
</dbReference>
<dbReference type="InterPro" id="IPR046849">
    <property type="entry name" value="E2_motif"/>
</dbReference>
<dbReference type="Pfam" id="PF20431">
    <property type="entry name" value="E_motif"/>
    <property type="match status" value="1"/>
</dbReference>
<dbReference type="GO" id="GO:0009451">
    <property type="term" value="P:RNA modification"/>
    <property type="evidence" value="ECO:0007669"/>
    <property type="project" value="InterPro"/>
</dbReference>
<dbReference type="InterPro" id="IPR002885">
    <property type="entry name" value="PPR_rpt"/>
</dbReference>
<reference evidence="6" key="1">
    <citation type="submission" date="2020-05" db="EMBL/GenBank/DDBJ databases">
        <title>WGS assembly of Corymbia citriodora subspecies variegata.</title>
        <authorList>
            <person name="Barry K."/>
            <person name="Hundley H."/>
            <person name="Shu S."/>
            <person name="Jenkins J."/>
            <person name="Grimwood J."/>
            <person name="Baten A."/>
        </authorList>
    </citation>
    <scope>NUCLEOTIDE SEQUENCE</scope>
    <source>
        <strain evidence="6">CV2-018</strain>
    </source>
</reference>
<dbReference type="PANTHER" id="PTHR47926">
    <property type="entry name" value="PENTATRICOPEPTIDE REPEAT-CONTAINING PROTEIN"/>
    <property type="match status" value="1"/>
</dbReference>
<dbReference type="Pfam" id="PF01535">
    <property type="entry name" value="PPR"/>
    <property type="match status" value="3"/>
</dbReference>
<sequence length="621" mass="69142">MNTLIRRRRNCRCLLLYVRPLSVIADAKSDAPSIGIPGPGHLNIDRVAILHDNLRSCARTGSVMEASACHAQAISLGLESDVLVSNMVINVYSKCGFTSLARKMFEEMPHRNLVSWNTMISSHSRNGEEQEALVLFMRMQREGAQFGEFTVSSVLCACAAKCAAPECKQLHAFAMKSATDSNIFVATALLDVYAKCGLIGDASLVFEYMQERSDVTWSSMMAGYVQNDMYEEALSLFCRAQVVGLKYDHFMVSSAISACAGLAALIEGKQFHAIICKSGFGSNIFVCSSLIDMYAKCGTVREASLVFSGVEEKSVALMNAMISGFAKHARSLEAMILYEKMQQMGLCPNEVTYVSMLSACSHAGLVENGRKYFDLMTRDHNIFPNVLHYSCMVDILGRAGLVDEAYDLIIRMPFDATPSIWGSLLASCRINGNLGIAEVAFNKLFELEPHNAGNHILLSNTYAANKMWDGVSTARKLLRDSEVKKEKGKSWIELKDKVHSFVVGDRTHPKIADVYLKLDDLFNEVERQGYRAETEHDLHDLEATKKQELLRHHSEKLALAFGLLCLPQSVPIRIMKNLRICVDCHSFMKIASGVTNREIIVRDTNRFHHFSDGYCSCADFW</sequence>
<dbReference type="GO" id="GO:0003723">
    <property type="term" value="F:RNA binding"/>
    <property type="evidence" value="ECO:0007669"/>
    <property type="project" value="InterPro"/>
</dbReference>
<dbReference type="EMBL" id="MU089519">
    <property type="protein sequence ID" value="KAF7852141.1"/>
    <property type="molecule type" value="Genomic_DNA"/>
</dbReference>
<dbReference type="Gramene" id="rna-gnl|WGS:JABURB|Cocit.L0534.1">
    <property type="protein sequence ID" value="cds-KAF7852141.1"/>
    <property type="gene ID" value="gene-BT93_L0534"/>
</dbReference>
<dbReference type="PANTHER" id="PTHR47926:SF542">
    <property type="entry name" value="PENTATRICOPEPTIDE REPEAT-CONTAINING PROTEIN"/>
    <property type="match status" value="1"/>
</dbReference>
<dbReference type="Pfam" id="PF14432">
    <property type="entry name" value="DYW_deaminase"/>
    <property type="match status" value="1"/>
</dbReference>
<comment type="similarity">
    <text evidence="1">Belongs to the PPR family. PCMP-H subfamily.</text>
</comment>
<dbReference type="GO" id="GO:0008270">
    <property type="term" value="F:zinc ion binding"/>
    <property type="evidence" value="ECO:0007669"/>
    <property type="project" value="InterPro"/>
</dbReference>
<dbReference type="NCBIfam" id="TIGR00756">
    <property type="entry name" value="PPR"/>
    <property type="match status" value="5"/>
</dbReference>
<dbReference type="OrthoDB" id="1877836at2759"/>
<evidence type="ECO:0000256" key="2">
    <source>
        <dbReference type="ARBA" id="ARBA00022737"/>
    </source>
</evidence>
<dbReference type="FunFam" id="1.25.40.10:FF:000488">
    <property type="entry name" value="Pentatricopeptide repeat-containing protein, mitochondrial"/>
    <property type="match status" value="1"/>
</dbReference>
<evidence type="ECO:0000256" key="1">
    <source>
        <dbReference type="ARBA" id="ARBA00006643"/>
    </source>
</evidence>
<evidence type="ECO:0000313" key="7">
    <source>
        <dbReference type="Proteomes" id="UP000806378"/>
    </source>
</evidence>
<dbReference type="InterPro" id="IPR011990">
    <property type="entry name" value="TPR-like_helical_dom_sf"/>
</dbReference>
<evidence type="ECO:0000259" key="5">
    <source>
        <dbReference type="Pfam" id="PF14432"/>
    </source>
</evidence>
<gene>
    <name evidence="6" type="ORF">BT93_L0534</name>
</gene>
<feature type="repeat" description="PPR" evidence="4">
    <location>
        <begin position="213"/>
        <end position="247"/>
    </location>
</feature>
<organism evidence="6 7">
    <name type="scientific">Corymbia citriodora subsp. variegata</name>
    <dbReference type="NCBI Taxonomy" id="360336"/>
    <lineage>
        <taxon>Eukaryota</taxon>
        <taxon>Viridiplantae</taxon>
        <taxon>Streptophyta</taxon>
        <taxon>Embryophyta</taxon>
        <taxon>Tracheophyta</taxon>
        <taxon>Spermatophyta</taxon>
        <taxon>Magnoliopsida</taxon>
        <taxon>eudicotyledons</taxon>
        <taxon>Gunneridae</taxon>
        <taxon>Pentapetalae</taxon>
        <taxon>rosids</taxon>
        <taxon>malvids</taxon>
        <taxon>Myrtales</taxon>
        <taxon>Myrtaceae</taxon>
        <taxon>Myrtoideae</taxon>
        <taxon>Eucalypteae</taxon>
        <taxon>Corymbia</taxon>
    </lineage>
</organism>
<keyword evidence="7" id="KW-1185">Reference proteome</keyword>
<feature type="repeat" description="PPR" evidence="4">
    <location>
        <begin position="314"/>
        <end position="348"/>
    </location>
</feature>
<dbReference type="Pfam" id="PF20430">
    <property type="entry name" value="Eplus_motif"/>
    <property type="match status" value="1"/>
</dbReference>
<dbReference type="InterPro" id="IPR032867">
    <property type="entry name" value="DYW_dom"/>
</dbReference>
<accession>A0A8T0CX31</accession>
<evidence type="ECO:0000313" key="6">
    <source>
        <dbReference type="EMBL" id="KAF7852141.1"/>
    </source>
</evidence>
<keyword evidence="2" id="KW-0677">Repeat</keyword>
<dbReference type="FunFam" id="1.25.40.10:FF:000378">
    <property type="entry name" value="Pentatricopeptide repeat-containing protein mitochondrial"/>
    <property type="match status" value="1"/>
</dbReference>
<dbReference type="FunFam" id="1.25.40.10:FF:000196">
    <property type="entry name" value="Pentatricopeptide repeat-containing protein At4g14850"/>
    <property type="match status" value="1"/>
</dbReference>
<name>A0A8T0CX31_CORYI</name>
<dbReference type="AlphaFoldDB" id="A0A8T0CX31"/>